<dbReference type="AlphaFoldDB" id="A0A8J2RKQ5"/>
<name>A0A8J2RKQ5_9NEOP</name>
<accession>A0A8J2RKQ5</accession>
<keyword evidence="2" id="KW-1185">Reference proteome</keyword>
<sequence>MTTFCSLGHSALDTEVPSYSEPWPAGCGLGLPPPPGLSLLHQSAVDTQHSAVSSQCLPSSRSERSRRSFHEAIHTCLRSRRTNMFYYYVPLVNCSFVGVRNI</sequence>
<organism evidence="1 2">
    <name type="scientific">Danaus chrysippus</name>
    <name type="common">African queen</name>
    <dbReference type="NCBI Taxonomy" id="151541"/>
    <lineage>
        <taxon>Eukaryota</taxon>
        <taxon>Metazoa</taxon>
        <taxon>Ecdysozoa</taxon>
        <taxon>Arthropoda</taxon>
        <taxon>Hexapoda</taxon>
        <taxon>Insecta</taxon>
        <taxon>Pterygota</taxon>
        <taxon>Neoptera</taxon>
        <taxon>Endopterygota</taxon>
        <taxon>Lepidoptera</taxon>
        <taxon>Glossata</taxon>
        <taxon>Ditrysia</taxon>
        <taxon>Papilionoidea</taxon>
        <taxon>Nymphalidae</taxon>
        <taxon>Danainae</taxon>
        <taxon>Danaini</taxon>
        <taxon>Danaina</taxon>
        <taxon>Danaus</taxon>
        <taxon>Anosia</taxon>
    </lineage>
</organism>
<evidence type="ECO:0000313" key="1">
    <source>
        <dbReference type="EMBL" id="CAG9585920.1"/>
    </source>
</evidence>
<proteinExistence type="predicted"/>
<dbReference type="EMBL" id="CAKASE010000083">
    <property type="protein sequence ID" value="CAG9585920.1"/>
    <property type="molecule type" value="Genomic_DNA"/>
</dbReference>
<gene>
    <name evidence="1" type="ORF">DCHRY22_LOCUS16244</name>
</gene>
<dbReference type="Proteomes" id="UP000789524">
    <property type="component" value="Unassembled WGS sequence"/>
</dbReference>
<reference evidence="1" key="1">
    <citation type="submission" date="2021-09" db="EMBL/GenBank/DDBJ databases">
        <authorList>
            <person name="Martin H S."/>
        </authorList>
    </citation>
    <scope>NUCLEOTIDE SEQUENCE</scope>
</reference>
<protein>
    <submittedName>
        <fullName evidence="1">(African queen) hypothetical protein</fullName>
    </submittedName>
</protein>
<evidence type="ECO:0000313" key="2">
    <source>
        <dbReference type="Proteomes" id="UP000789524"/>
    </source>
</evidence>
<comment type="caution">
    <text evidence="1">The sequence shown here is derived from an EMBL/GenBank/DDBJ whole genome shotgun (WGS) entry which is preliminary data.</text>
</comment>